<dbReference type="EMBL" id="HBUF01126554">
    <property type="protein sequence ID" value="CAG6643312.1"/>
    <property type="molecule type" value="Transcribed_RNA"/>
</dbReference>
<sequence>MKILRRKEELCVRKMRKSQQSIFRPVKRVTSMIQVVSQLSAGQTRRMAVVWSKSDVPHLFLPFCVFLSTTFQAQNLFAEKPSGGAARRLRTALPNPIEAKEYRAQLPTWFGSIRPARPALGHPKWPHPSYARSF</sequence>
<name>A0A8D8R2X6_9HEMI</name>
<reference evidence="1" key="1">
    <citation type="submission" date="2021-05" db="EMBL/GenBank/DDBJ databases">
        <authorList>
            <person name="Alioto T."/>
            <person name="Alioto T."/>
            <person name="Gomez Garrido J."/>
        </authorList>
    </citation>
    <scope>NUCLEOTIDE SEQUENCE</scope>
</reference>
<proteinExistence type="predicted"/>
<accession>A0A8D8R2X6</accession>
<organism evidence="1">
    <name type="scientific">Cacopsylla melanoneura</name>
    <dbReference type="NCBI Taxonomy" id="428564"/>
    <lineage>
        <taxon>Eukaryota</taxon>
        <taxon>Metazoa</taxon>
        <taxon>Ecdysozoa</taxon>
        <taxon>Arthropoda</taxon>
        <taxon>Hexapoda</taxon>
        <taxon>Insecta</taxon>
        <taxon>Pterygota</taxon>
        <taxon>Neoptera</taxon>
        <taxon>Paraneoptera</taxon>
        <taxon>Hemiptera</taxon>
        <taxon>Sternorrhyncha</taxon>
        <taxon>Psylloidea</taxon>
        <taxon>Psyllidae</taxon>
        <taxon>Psyllinae</taxon>
        <taxon>Cacopsylla</taxon>
    </lineage>
</organism>
<protein>
    <submittedName>
        <fullName evidence="1">Uncharacterized protein</fullName>
    </submittedName>
</protein>
<evidence type="ECO:0000313" key="1">
    <source>
        <dbReference type="EMBL" id="CAG6643314.1"/>
    </source>
</evidence>
<dbReference type="EMBL" id="HBUF01126555">
    <property type="protein sequence ID" value="CAG6643314.1"/>
    <property type="molecule type" value="Transcribed_RNA"/>
</dbReference>
<dbReference type="AlphaFoldDB" id="A0A8D8R2X6"/>